<accession>A0A1H0JST4</accession>
<protein>
    <recommendedName>
        <fullName evidence="6 7">Thioredoxin</fullName>
    </recommendedName>
</protein>
<dbReference type="GO" id="GO:0005829">
    <property type="term" value="C:cytosol"/>
    <property type="evidence" value="ECO:0007669"/>
    <property type="project" value="TreeGrafter"/>
</dbReference>
<dbReference type="InterPro" id="IPR036249">
    <property type="entry name" value="Thioredoxin-like_sf"/>
</dbReference>
<dbReference type="PROSITE" id="PS51352">
    <property type="entry name" value="THIOREDOXIN_2"/>
    <property type="match status" value="1"/>
</dbReference>
<dbReference type="PROSITE" id="PS00194">
    <property type="entry name" value="THIOREDOXIN_1"/>
    <property type="match status" value="1"/>
</dbReference>
<keyword evidence="3" id="KW-0249">Electron transport</keyword>
<dbReference type="AlphaFoldDB" id="A0A1H0JST4"/>
<dbReference type="Gene3D" id="3.40.30.10">
    <property type="entry name" value="Glutaredoxin"/>
    <property type="match status" value="1"/>
</dbReference>
<dbReference type="CDD" id="cd02947">
    <property type="entry name" value="TRX_family"/>
    <property type="match status" value="1"/>
</dbReference>
<feature type="active site" description="Nucleophile" evidence="8">
    <location>
        <position position="33"/>
    </location>
</feature>
<evidence type="ECO:0000256" key="9">
    <source>
        <dbReference type="PIRSR" id="PIRSR000077-4"/>
    </source>
</evidence>
<feature type="domain" description="Thioredoxin" evidence="10">
    <location>
        <begin position="1"/>
        <end position="108"/>
    </location>
</feature>
<comment type="similarity">
    <text evidence="1 7">Belongs to the thioredoxin family.</text>
</comment>
<dbReference type="STRING" id="91360.SAMN05660330_00301"/>
<dbReference type="InterPro" id="IPR005746">
    <property type="entry name" value="Thioredoxin"/>
</dbReference>
<dbReference type="PANTHER" id="PTHR45663">
    <property type="entry name" value="GEO12009P1"/>
    <property type="match status" value="1"/>
</dbReference>
<dbReference type="PRINTS" id="PR00421">
    <property type="entry name" value="THIOREDOXIN"/>
</dbReference>
<dbReference type="InterPro" id="IPR017937">
    <property type="entry name" value="Thioredoxin_CS"/>
</dbReference>
<dbReference type="PIRSF" id="PIRSF000077">
    <property type="entry name" value="Thioredoxin"/>
    <property type="match status" value="1"/>
</dbReference>
<dbReference type="FunFam" id="3.40.30.10:FF:000001">
    <property type="entry name" value="Thioredoxin"/>
    <property type="match status" value="1"/>
</dbReference>
<dbReference type="GO" id="GO:0045454">
    <property type="term" value="P:cell redox homeostasis"/>
    <property type="evidence" value="ECO:0007669"/>
    <property type="project" value="TreeGrafter"/>
</dbReference>
<feature type="site" description="Contributes to redox potential value" evidence="8">
    <location>
        <position position="34"/>
    </location>
</feature>
<evidence type="ECO:0000313" key="11">
    <source>
        <dbReference type="EMBL" id="SDO46532.1"/>
    </source>
</evidence>
<dbReference type="EMBL" id="FNJI01000002">
    <property type="protein sequence ID" value="SDO46532.1"/>
    <property type="molecule type" value="Genomic_DNA"/>
</dbReference>
<keyword evidence="12" id="KW-1185">Reference proteome</keyword>
<evidence type="ECO:0000313" key="12">
    <source>
        <dbReference type="Proteomes" id="UP000199073"/>
    </source>
</evidence>
<feature type="site" description="Deprotonates C-terminal active site Cys" evidence="8">
    <location>
        <position position="27"/>
    </location>
</feature>
<feature type="site" description="Contributes to redox potential value" evidence="8">
    <location>
        <position position="35"/>
    </location>
</feature>
<evidence type="ECO:0000256" key="1">
    <source>
        <dbReference type="ARBA" id="ARBA00008987"/>
    </source>
</evidence>
<dbReference type="NCBIfam" id="TIGR01068">
    <property type="entry name" value="thioredoxin"/>
    <property type="match status" value="1"/>
</dbReference>
<dbReference type="Pfam" id="PF00085">
    <property type="entry name" value="Thioredoxin"/>
    <property type="match status" value="1"/>
</dbReference>
<evidence type="ECO:0000256" key="6">
    <source>
        <dbReference type="NCBIfam" id="TIGR01068"/>
    </source>
</evidence>
<evidence type="ECO:0000256" key="2">
    <source>
        <dbReference type="ARBA" id="ARBA00022448"/>
    </source>
</evidence>
<evidence type="ECO:0000256" key="4">
    <source>
        <dbReference type="ARBA" id="ARBA00023157"/>
    </source>
</evidence>
<evidence type="ECO:0000259" key="10">
    <source>
        <dbReference type="PROSITE" id="PS51352"/>
    </source>
</evidence>
<feature type="active site" description="Nucleophile" evidence="8">
    <location>
        <position position="36"/>
    </location>
</feature>
<gene>
    <name evidence="11" type="ORF">SAMN05660330_00301</name>
</gene>
<proteinExistence type="inferred from homology"/>
<keyword evidence="4 9" id="KW-1015">Disulfide bond</keyword>
<dbReference type="PANTHER" id="PTHR45663:SF11">
    <property type="entry name" value="GEO12009P1"/>
    <property type="match status" value="1"/>
</dbReference>
<dbReference type="GO" id="GO:0015035">
    <property type="term" value="F:protein-disulfide reductase activity"/>
    <property type="evidence" value="ECO:0007669"/>
    <property type="project" value="UniProtKB-UniRule"/>
</dbReference>
<evidence type="ECO:0000256" key="8">
    <source>
        <dbReference type="PIRSR" id="PIRSR000077-1"/>
    </source>
</evidence>
<reference evidence="11 12" key="1">
    <citation type="submission" date="2016-10" db="EMBL/GenBank/DDBJ databases">
        <authorList>
            <person name="de Groot N.N."/>
        </authorList>
    </citation>
    <scope>NUCLEOTIDE SEQUENCE [LARGE SCALE GENOMIC DNA]</scope>
    <source>
        <strain evidence="11 12">DSM 12130</strain>
    </source>
</reference>
<evidence type="ECO:0000256" key="5">
    <source>
        <dbReference type="ARBA" id="ARBA00023284"/>
    </source>
</evidence>
<dbReference type="InterPro" id="IPR013766">
    <property type="entry name" value="Thioredoxin_domain"/>
</dbReference>
<dbReference type="RefSeq" id="WP_092219062.1">
    <property type="nucleotide sequence ID" value="NZ_FNJI01000002.1"/>
</dbReference>
<feature type="disulfide bond" description="Redox-active" evidence="9">
    <location>
        <begin position="33"/>
        <end position="36"/>
    </location>
</feature>
<dbReference type="OrthoDB" id="9790390at2"/>
<sequence>MANENVLQLTDAEFDNVIKADRPTLVDFWAPWCGPCKAIGPVIEDLANEYDGKVTIAKMNVDDNPETPGKFGIRAIPTLILFKSGEVVDQITGSVGKSQLVALIEKAQ</sequence>
<evidence type="ECO:0000256" key="3">
    <source>
        <dbReference type="ARBA" id="ARBA00022982"/>
    </source>
</evidence>
<keyword evidence="5 9" id="KW-0676">Redox-active center</keyword>
<keyword evidence="2" id="KW-0813">Transport</keyword>
<organism evidence="11 12">
    <name type="scientific">Desulforhopalus singaporensis</name>
    <dbReference type="NCBI Taxonomy" id="91360"/>
    <lineage>
        <taxon>Bacteria</taxon>
        <taxon>Pseudomonadati</taxon>
        <taxon>Thermodesulfobacteriota</taxon>
        <taxon>Desulfobulbia</taxon>
        <taxon>Desulfobulbales</taxon>
        <taxon>Desulfocapsaceae</taxon>
        <taxon>Desulforhopalus</taxon>
    </lineage>
</organism>
<evidence type="ECO:0000256" key="7">
    <source>
        <dbReference type="PIRNR" id="PIRNR000077"/>
    </source>
</evidence>
<dbReference type="Proteomes" id="UP000199073">
    <property type="component" value="Unassembled WGS sequence"/>
</dbReference>
<dbReference type="SUPFAM" id="SSF52833">
    <property type="entry name" value="Thioredoxin-like"/>
    <property type="match status" value="1"/>
</dbReference>
<name>A0A1H0JST4_9BACT</name>